<evidence type="ECO:0000313" key="8">
    <source>
        <dbReference type="Proteomes" id="UP001142055"/>
    </source>
</evidence>
<dbReference type="OMA" id="CFHTDHS"/>
<evidence type="ECO:0000256" key="1">
    <source>
        <dbReference type="ARBA" id="ARBA00022723"/>
    </source>
</evidence>
<gene>
    <name evidence="7" type="ORF">RDWZM_002884</name>
</gene>
<evidence type="ECO:0000256" key="5">
    <source>
        <dbReference type="PIRSR" id="PIRSR604574-2"/>
    </source>
</evidence>
<feature type="binding site" evidence="5">
    <location>
        <position position="192"/>
    </location>
    <ligand>
        <name>Fe cation</name>
        <dbReference type="ChEBI" id="CHEBI:24875"/>
        <note>catalytic</note>
    </ligand>
</feature>
<evidence type="ECO:0000256" key="4">
    <source>
        <dbReference type="ARBA" id="ARBA00023004"/>
    </source>
</evidence>
<evidence type="ECO:0000313" key="7">
    <source>
        <dbReference type="EMBL" id="KAJ6224339.1"/>
    </source>
</evidence>
<feature type="domain" description="Fe2OG dioxygenase" evidence="6">
    <location>
        <begin position="174"/>
        <end position="278"/>
    </location>
</feature>
<dbReference type="AlphaFoldDB" id="A0A9Q0MEJ5"/>
<dbReference type="PROSITE" id="PS51471">
    <property type="entry name" value="FE2OG_OXY"/>
    <property type="match status" value="1"/>
</dbReference>
<sequence>MIIINDQLEDDNDIYKSTFKYYKQGNDLSKCLDFSKPESFHEKTKRFPIPNISNINLPNCLILDHFKPLHEWEMYTPTESIPGLIIVPGILHQDYRQEWFEYFHNHLPWRDELQLKANVDLNRRNQNQLRWITFGFHHNWDSKIYSLNQPTCIIPKRIDEFSNVISRYLNLDFQPQAGIVNYYNRKSSLCFHTDHSELNHSIPLLSFSLGSPAIFLIGGKTKDSSIPIVPIVLRDSDLLIMSGDSRLALHAIAKIIPEDDKLNSKSICRINLNIRQVQ</sequence>
<reference evidence="7" key="1">
    <citation type="submission" date="2022-12" db="EMBL/GenBank/DDBJ databases">
        <title>Genome assemblies of Blomia tropicalis.</title>
        <authorList>
            <person name="Cui Y."/>
        </authorList>
    </citation>
    <scope>NUCLEOTIDE SEQUENCE</scope>
    <source>
        <tissue evidence="7">Adult mites</tissue>
    </source>
</reference>
<dbReference type="InterPro" id="IPR027450">
    <property type="entry name" value="AlkB-like"/>
</dbReference>
<dbReference type="Gene3D" id="2.60.120.590">
    <property type="entry name" value="Alpha-ketoglutarate-dependent dioxygenase AlkB-like"/>
    <property type="match status" value="1"/>
</dbReference>
<protein>
    <recommendedName>
        <fullName evidence="6">Fe2OG dioxygenase domain-containing protein</fullName>
    </recommendedName>
</protein>
<evidence type="ECO:0000259" key="6">
    <source>
        <dbReference type="PROSITE" id="PS51471"/>
    </source>
</evidence>
<name>A0A9Q0MEJ5_BLOTA</name>
<dbReference type="Proteomes" id="UP001142055">
    <property type="component" value="Chromosome 1"/>
</dbReference>
<dbReference type="GO" id="GO:0035513">
    <property type="term" value="P:oxidative RNA demethylation"/>
    <property type="evidence" value="ECO:0007669"/>
    <property type="project" value="TreeGrafter"/>
</dbReference>
<accession>A0A9Q0MEJ5</accession>
<dbReference type="GO" id="GO:0005634">
    <property type="term" value="C:nucleus"/>
    <property type="evidence" value="ECO:0007669"/>
    <property type="project" value="TreeGrafter"/>
</dbReference>
<dbReference type="PANTHER" id="PTHR16557:SF2">
    <property type="entry name" value="NUCLEIC ACID DIOXYGENASE ALKBH1"/>
    <property type="match status" value="1"/>
</dbReference>
<dbReference type="GO" id="GO:0008198">
    <property type="term" value="F:ferrous iron binding"/>
    <property type="evidence" value="ECO:0007669"/>
    <property type="project" value="TreeGrafter"/>
</dbReference>
<dbReference type="PANTHER" id="PTHR16557">
    <property type="entry name" value="ALKYLATED DNA REPAIR PROTEIN ALKB-RELATED"/>
    <property type="match status" value="1"/>
</dbReference>
<keyword evidence="1 5" id="KW-0479">Metal-binding</keyword>
<evidence type="ECO:0000256" key="2">
    <source>
        <dbReference type="ARBA" id="ARBA00022964"/>
    </source>
</evidence>
<dbReference type="InterPro" id="IPR037151">
    <property type="entry name" value="AlkB-like_sf"/>
</dbReference>
<dbReference type="SUPFAM" id="SSF51197">
    <property type="entry name" value="Clavaminate synthase-like"/>
    <property type="match status" value="1"/>
</dbReference>
<keyword evidence="2" id="KW-0223">Dioxygenase</keyword>
<comment type="caution">
    <text evidence="7">The sequence shown here is derived from an EMBL/GenBank/DDBJ whole genome shotgun (WGS) entry which is preliminary data.</text>
</comment>
<comment type="cofactor">
    <cofactor evidence="5">
        <name>Fe(2+)</name>
        <dbReference type="ChEBI" id="CHEBI:29033"/>
    </cofactor>
    <text evidence="5">Binds 1 Fe(2+) ion per subunit.</text>
</comment>
<keyword evidence="8" id="KW-1185">Reference proteome</keyword>
<evidence type="ECO:0000256" key="3">
    <source>
        <dbReference type="ARBA" id="ARBA00023002"/>
    </source>
</evidence>
<dbReference type="InterPro" id="IPR004574">
    <property type="entry name" value="Alkb"/>
</dbReference>
<keyword evidence="4 5" id="KW-0408">Iron</keyword>
<dbReference type="Pfam" id="PF13532">
    <property type="entry name" value="2OG-FeII_Oxy_2"/>
    <property type="match status" value="1"/>
</dbReference>
<proteinExistence type="predicted"/>
<dbReference type="GO" id="GO:0035516">
    <property type="term" value="F:broad specificity oxidative DNA demethylase activity"/>
    <property type="evidence" value="ECO:0007669"/>
    <property type="project" value="TreeGrafter"/>
</dbReference>
<dbReference type="GO" id="GO:0005737">
    <property type="term" value="C:cytoplasm"/>
    <property type="evidence" value="ECO:0007669"/>
    <property type="project" value="TreeGrafter"/>
</dbReference>
<feature type="binding site" evidence="5">
    <location>
        <position position="250"/>
    </location>
    <ligand>
        <name>Fe cation</name>
        <dbReference type="ChEBI" id="CHEBI:24875"/>
        <note>catalytic</note>
    </ligand>
</feature>
<feature type="binding site" evidence="5">
    <location>
        <position position="194"/>
    </location>
    <ligand>
        <name>Fe cation</name>
        <dbReference type="ChEBI" id="CHEBI:24875"/>
        <note>catalytic</note>
    </ligand>
</feature>
<dbReference type="InterPro" id="IPR005123">
    <property type="entry name" value="Oxoglu/Fe-dep_dioxygenase_dom"/>
</dbReference>
<dbReference type="EMBL" id="JAPWDV010000001">
    <property type="protein sequence ID" value="KAJ6224339.1"/>
    <property type="molecule type" value="Genomic_DNA"/>
</dbReference>
<organism evidence="7 8">
    <name type="scientific">Blomia tropicalis</name>
    <name type="common">Mite</name>
    <dbReference type="NCBI Taxonomy" id="40697"/>
    <lineage>
        <taxon>Eukaryota</taxon>
        <taxon>Metazoa</taxon>
        <taxon>Ecdysozoa</taxon>
        <taxon>Arthropoda</taxon>
        <taxon>Chelicerata</taxon>
        <taxon>Arachnida</taxon>
        <taxon>Acari</taxon>
        <taxon>Acariformes</taxon>
        <taxon>Sarcoptiformes</taxon>
        <taxon>Astigmata</taxon>
        <taxon>Glycyphagoidea</taxon>
        <taxon>Echimyopodidae</taxon>
        <taxon>Blomia</taxon>
    </lineage>
</organism>
<keyword evidence="3" id="KW-0560">Oxidoreductase</keyword>
<dbReference type="GO" id="GO:0035515">
    <property type="term" value="F:oxidative RNA demethylase activity"/>
    <property type="evidence" value="ECO:0007669"/>
    <property type="project" value="TreeGrafter"/>
</dbReference>